<dbReference type="SUPFAM" id="SSF109709">
    <property type="entry name" value="KorB DNA-binding domain-like"/>
    <property type="match status" value="1"/>
</dbReference>
<dbReference type="PANTHER" id="PTHR33375">
    <property type="entry name" value="CHROMOSOME-PARTITIONING PROTEIN PARB-RELATED"/>
    <property type="match status" value="1"/>
</dbReference>
<dbReference type="NCBIfam" id="TIGR04285">
    <property type="entry name" value="nucleoid_noc"/>
    <property type="match status" value="1"/>
</dbReference>
<keyword evidence="6 7" id="KW-0131">Cell cycle</keyword>
<dbReference type="SMART" id="SM00470">
    <property type="entry name" value="ParB"/>
    <property type="match status" value="1"/>
</dbReference>
<evidence type="ECO:0000313" key="11">
    <source>
        <dbReference type="Proteomes" id="UP000831787"/>
    </source>
</evidence>
<dbReference type="SUPFAM" id="SSF110849">
    <property type="entry name" value="ParB/Sulfiredoxin"/>
    <property type="match status" value="1"/>
</dbReference>
<evidence type="ECO:0000313" key="10">
    <source>
        <dbReference type="EMBL" id="UOQ44762.1"/>
    </source>
</evidence>
<name>A0ABY4EMD0_9BACI</name>
<feature type="DNA-binding region" description="H-T-H motif" evidence="7">
    <location>
        <begin position="146"/>
        <end position="165"/>
    </location>
</feature>
<evidence type="ECO:0000256" key="7">
    <source>
        <dbReference type="HAMAP-Rule" id="MF_02015"/>
    </source>
</evidence>
<keyword evidence="3 7" id="KW-0132">Cell division</keyword>
<dbReference type="Proteomes" id="UP000831787">
    <property type="component" value="Chromosome"/>
</dbReference>
<accession>A0ABY4EMD0</accession>
<comment type="subcellular location">
    <subcellularLocation>
        <location evidence="7">Cytoplasm</location>
        <location evidence="7">Nucleoid</location>
    </subcellularLocation>
</comment>
<evidence type="ECO:0000256" key="4">
    <source>
        <dbReference type="ARBA" id="ARBA00023125"/>
    </source>
</evidence>
<dbReference type="Gene3D" id="3.90.1530.30">
    <property type="match status" value="1"/>
</dbReference>
<keyword evidence="2 7" id="KW-0963">Cytoplasm</keyword>
<evidence type="ECO:0000256" key="3">
    <source>
        <dbReference type="ARBA" id="ARBA00022618"/>
    </source>
</evidence>
<gene>
    <name evidence="7 10" type="primary">noc</name>
    <name evidence="10" type="ORF">MUN89_02045</name>
</gene>
<dbReference type="HAMAP" id="MF_02015">
    <property type="entry name" value="ParB_Noc"/>
    <property type="match status" value="1"/>
</dbReference>
<sequence length="286" mass="32921">MLHPFGRLFGLGDKSDSDNDNEEYNPDEVLQIPVQRVQPNRYQPRAIFNSEKIKELAQTIHTHGMIQPIVVRRLNEEDFELIAGERRWRAVQTLGWETIPAIIREMNDSQTASVALIENLQREELTVIEEAMAYAKLIEIHELTQEALAQRLGKSQSTIANKIRLLKLPESVQQAIMDKKITERHARALIGLKDPEAQEKILQEIIEKHLNVKQTEERIAKLANPAPKKKKPKLKGVNKDMRIAMNTIRQSLDMVTDTGINLETNEEDHDDYYQITIKIPKKNSNK</sequence>
<keyword evidence="11" id="KW-1185">Reference proteome</keyword>
<evidence type="ECO:0000256" key="2">
    <source>
        <dbReference type="ARBA" id="ARBA00022490"/>
    </source>
</evidence>
<organism evidence="10 11">
    <name type="scientific">Halobacillus salinarum</name>
    <dbReference type="NCBI Taxonomy" id="2932257"/>
    <lineage>
        <taxon>Bacteria</taxon>
        <taxon>Bacillati</taxon>
        <taxon>Bacillota</taxon>
        <taxon>Bacilli</taxon>
        <taxon>Bacillales</taxon>
        <taxon>Bacillaceae</taxon>
        <taxon>Halobacillus</taxon>
    </lineage>
</organism>
<dbReference type="EMBL" id="CP095073">
    <property type="protein sequence ID" value="UOQ44762.1"/>
    <property type="molecule type" value="Genomic_DNA"/>
</dbReference>
<comment type="function">
    <text evidence="7">Effects nucleoid occlusion by binding relatively nonspecifically to DNA and preventing the assembly of the division machinery in the vicinity of the nucleoid, especially under conditions that disturb the cell cycle. It helps to coordinate cell division and chromosome segregation by preventing the formation of the Z ring through the nucleoid, which would cause chromosome breakage.</text>
</comment>
<dbReference type="InterPro" id="IPR023705">
    <property type="entry name" value="Nucleoid_occlusion_protein"/>
</dbReference>
<reference evidence="10 11" key="1">
    <citation type="submission" date="2022-04" db="EMBL/GenBank/DDBJ databases">
        <title>Halobacillus sp. isolated from saltern.</title>
        <authorList>
            <person name="Won M."/>
            <person name="Lee C.-M."/>
            <person name="Woen H.-Y."/>
            <person name="Kwon S.-W."/>
        </authorList>
    </citation>
    <scope>NUCLEOTIDE SEQUENCE [LARGE SCALE GENOMIC DNA]</scope>
    <source>
        <strain evidence="10 11">SSBR10-3</strain>
    </source>
</reference>
<dbReference type="CDD" id="cd16393">
    <property type="entry name" value="SPO0J_N"/>
    <property type="match status" value="1"/>
</dbReference>
<evidence type="ECO:0000256" key="1">
    <source>
        <dbReference type="ARBA" id="ARBA00006295"/>
    </source>
</evidence>
<dbReference type="InterPro" id="IPR050336">
    <property type="entry name" value="Chromosome_partition/occlusion"/>
</dbReference>
<protein>
    <recommendedName>
        <fullName evidence="7">Nucleoid occlusion protein</fullName>
        <shortName evidence="7">Noc</shortName>
    </recommendedName>
</protein>
<dbReference type="PANTHER" id="PTHR33375:SF8">
    <property type="entry name" value="NUCLEOID OCCLUSION PROTEIN"/>
    <property type="match status" value="1"/>
</dbReference>
<keyword evidence="5 7" id="KW-0717">Septation</keyword>
<evidence type="ECO:0000256" key="6">
    <source>
        <dbReference type="ARBA" id="ARBA00023306"/>
    </source>
</evidence>
<dbReference type="InterPro" id="IPR036086">
    <property type="entry name" value="ParB/Sulfiredoxin_sf"/>
</dbReference>
<dbReference type="Gene3D" id="1.10.10.2830">
    <property type="match status" value="1"/>
</dbReference>
<dbReference type="InterPro" id="IPR041468">
    <property type="entry name" value="HTH_ParB/Spo0J"/>
</dbReference>
<feature type="domain" description="ParB-like N-terminal" evidence="9">
    <location>
        <begin position="30"/>
        <end position="120"/>
    </location>
</feature>
<dbReference type="NCBIfam" id="TIGR00180">
    <property type="entry name" value="parB_part"/>
    <property type="match status" value="1"/>
</dbReference>
<feature type="region of interest" description="Disordered" evidence="8">
    <location>
        <begin position="1"/>
        <end position="27"/>
    </location>
</feature>
<evidence type="ECO:0000256" key="5">
    <source>
        <dbReference type="ARBA" id="ARBA00023210"/>
    </source>
</evidence>
<dbReference type="RefSeq" id="WP_244710975.1">
    <property type="nucleotide sequence ID" value="NZ_CP095073.1"/>
</dbReference>
<evidence type="ECO:0000259" key="9">
    <source>
        <dbReference type="SMART" id="SM00470"/>
    </source>
</evidence>
<dbReference type="Pfam" id="PF17762">
    <property type="entry name" value="HTH_ParB"/>
    <property type="match status" value="1"/>
</dbReference>
<dbReference type="InterPro" id="IPR003115">
    <property type="entry name" value="ParB_N"/>
</dbReference>
<evidence type="ECO:0000256" key="8">
    <source>
        <dbReference type="SAM" id="MobiDB-lite"/>
    </source>
</evidence>
<dbReference type="Pfam" id="PF02195">
    <property type="entry name" value="ParB_N"/>
    <property type="match status" value="1"/>
</dbReference>
<keyword evidence="4 7" id="KW-0238">DNA-binding</keyword>
<dbReference type="InterPro" id="IPR004437">
    <property type="entry name" value="ParB/RepB/Spo0J"/>
</dbReference>
<comment type="similarity">
    <text evidence="1 7">Belongs to the ParB family.</text>
</comment>
<proteinExistence type="inferred from homology"/>